<dbReference type="EMBL" id="CM056795">
    <property type="protein sequence ID" value="KAJ8720785.1"/>
    <property type="molecule type" value="Genomic_DNA"/>
</dbReference>
<name>A0ACC2QMM2_9NEOP</name>
<reference evidence="1" key="1">
    <citation type="submission" date="2023-03" db="EMBL/GenBank/DDBJ databases">
        <title>Chromosome-level genomes of two armyworms, Mythimna separata and Mythimna loreyi, provide insights into the biosynthesis and reception of sex pheromones.</title>
        <authorList>
            <person name="Zhao H."/>
        </authorList>
    </citation>
    <scope>NUCLEOTIDE SEQUENCE</scope>
    <source>
        <strain evidence="1">BeijingLab</strain>
    </source>
</reference>
<comment type="caution">
    <text evidence="1">The sequence shown here is derived from an EMBL/GenBank/DDBJ whole genome shotgun (WGS) entry which is preliminary data.</text>
</comment>
<sequence length="425" mass="48586">MLNPGYTLPTRKTLSESLISKIYNKILEAAKKQIAKAVAVSITTDAWTSIVNDGYIAITAHFIGTETYKVYTVMIGCIEFQEKHTISMLYAKSERLLGSKIHRMEHTRVEQLRLAEWNGFVELTDECCFGLALFKLKSPNVSTTIAVPLKDHTVEREIRITFLKDISVTRIAFADEGYVSMPMPYIDAFNRRAIMQYVHESRLVSGLIRDIHDKKSARDRWIPNFINGIEEIEYVLNEERFLSFDLPPILHAQEGEVRFRTIGQYLLLAMCERMRRRTNSGIGLRCLFYAISLIARFAMDGNETSLSTLIIHVALWISEGTCDDCLIKLMRLLRGKTQCEYNLHLGDSFSKYITFKNCDNIDMNFGTDCSPRGMTGTAPDFQRITVRTIGMHGFLTSPEAGKRTIAYIQFTEDYPTSDTSCYERE</sequence>
<evidence type="ECO:0000313" key="2">
    <source>
        <dbReference type="Proteomes" id="UP001231649"/>
    </source>
</evidence>
<organism evidence="1 2">
    <name type="scientific">Mythimna loreyi</name>
    <dbReference type="NCBI Taxonomy" id="667449"/>
    <lineage>
        <taxon>Eukaryota</taxon>
        <taxon>Metazoa</taxon>
        <taxon>Ecdysozoa</taxon>
        <taxon>Arthropoda</taxon>
        <taxon>Hexapoda</taxon>
        <taxon>Insecta</taxon>
        <taxon>Pterygota</taxon>
        <taxon>Neoptera</taxon>
        <taxon>Endopterygota</taxon>
        <taxon>Lepidoptera</taxon>
        <taxon>Glossata</taxon>
        <taxon>Ditrysia</taxon>
        <taxon>Noctuoidea</taxon>
        <taxon>Noctuidae</taxon>
        <taxon>Noctuinae</taxon>
        <taxon>Hadenini</taxon>
        <taxon>Mythimna</taxon>
    </lineage>
</organism>
<gene>
    <name evidence="1" type="ORF">PYW08_006250</name>
</gene>
<dbReference type="Proteomes" id="UP001231649">
    <property type="component" value="Chromosome 19"/>
</dbReference>
<evidence type="ECO:0000313" key="1">
    <source>
        <dbReference type="EMBL" id="KAJ8720785.1"/>
    </source>
</evidence>
<accession>A0ACC2QMM2</accession>
<keyword evidence="2" id="KW-1185">Reference proteome</keyword>
<proteinExistence type="predicted"/>
<protein>
    <submittedName>
        <fullName evidence="1">Uncharacterized protein</fullName>
    </submittedName>
</protein>